<evidence type="ECO:0000313" key="2">
    <source>
        <dbReference type="Proteomes" id="UP000287224"/>
    </source>
</evidence>
<dbReference type="InterPro" id="IPR036188">
    <property type="entry name" value="FAD/NAD-bd_sf"/>
</dbReference>
<dbReference type="EMBL" id="BIFQ01000001">
    <property type="protein sequence ID" value="GCE05315.1"/>
    <property type="molecule type" value="Genomic_DNA"/>
</dbReference>
<keyword evidence="2" id="KW-1185">Reference proteome</keyword>
<protein>
    <recommendedName>
        <fullName evidence="3">Lycopene cyclase</fullName>
    </recommendedName>
</protein>
<sequence length="601" mass="67637">MQTSIEQLADHYPHLARAFASIPQGELHLKRLQDLNASWQHMLLSGARRSYTEVVVSEKRPLVAPGHTFDIIYAGGGLNLLHAAVMTRRYGFRVLVFDRFTVGAVHREWNISRDELQELLDCGLLTTDELESVIQREYEDGVVRFHSGNIRVAPAELHLKDVLNVAIDAEKLTALCVRKIQEHRPRDGAPNLILHNTTFVRCAVQPDHNVTVDVSDQLGNSDSYQARLLIDGMGSTSPIACQLNCGRPYSLVCPTVGTVARGYKQGNAADEIDPASGEVLVSTEDSRRSRQLIWEAFPGKDDQVAIYLFYYAESGSHVDLLELFDDFFALLPDYKDTSSVEILKPVYGFIPAGYNITLPWQPEAKVLAYDRVLSLGDAAAFQSPLTFCGFGSYVRNLQRITTLLAQALRTNCLSAAELNQIRASEAVPAVARAFSKFMIAKPEQVEPAWQVNETLNVFCHVLQQLGPRVTNDFFKDRVSWLDYTRIVLNTPGYYPRIYALALKTLTPTEIIGWITAWLQLGRQEASYQFYRLLRPWLYSPLDKLLQVALMRSRPSLALRGAVWRETMAQIARIRGDTLPARQPDHVEHIVGSWFGKLWPIG</sequence>
<dbReference type="PANTHER" id="PTHR32098:SF5">
    <property type="entry name" value="LYCOPENE BETA_EPSILON CYCLASE PROTEIN"/>
    <property type="match status" value="1"/>
</dbReference>
<dbReference type="PANTHER" id="PTHR32098">
    <property type="entry name" value="LYCOPENE BETA/EPSILON CYCLASE PROTEIN"/>
    <property type="match status" value="1"/>
</dbReference>
<proteinExistence type="predicted"/>
<reference evidence="2" key="1">
    <citation type="submission" date="2018-12" db="EMBL/GenBank/DDBJ databases">
        <title>Tengunoibacter tsumagoiensis gen. nov., sp. nov., Dictyobacter kobayashii sp. nov., D. alpinus sp. nov., and D. joshuensis sp. nov. and description of Dictyobacteraceae fam. nov. within the order Ktedonobacterales isolated from Tengu-no-mugimeshi.</title>
        <authorList>
            <person name="Wang C.M."/>
            <person name="Zheng Y."/>
            <person name="Sakai Y."/>
            <person name="Toyoda A."/>
            <person name="Minakuchi Y."/>
            <person name="Abe K."/>
            <person name="Yokota A."/>
            <person name="Yabe S."/>
        </authorList>
    </citation>
    <scope>NUCLEOTIDE SEQUENCE [LARGE SCALE GENOMIC DNA]</scope>
    <source>
        <strain evidence="2">S-27</strain>
    </source>
</reference>
<gene>
    <name evidence="1" type="ORF">KDAU_26440</name>
</gene>
<comment type="caution">
    <text evidence="1">The sequence shown here is derived from an EMBL/GenBank/DDBJ whole genome shotgun (WGS) entry which is preliminary data.</text>
</comment>
<dbReference type="OrthoDB" id="596378at2"/>
<evidence type="ECO:0000313" key="1">
    <source>
        <dbReference type="EMBL" id="GCE05315.1"/>
    </source>
</evidence>
<organism evidence="1 2">
    <name type="scientific">Dictyobacter aurantiacus</name>
    <dbReference type="NCBI Taxonomy" id="1936993"/>
    <lineage>
        <taxon>Bacteria</taxon>
        <taxon>Bacillati</taxon>
        <taxon>Chloroflexota</taxon>
        <taxon>Ktedonobacteria</taxon>
        <taxon>Ktedonobacterales</taxon>
        <taxon>Dictyobacteraceae</taxon>
        <taxon>Dictyobacter</taxon>
    </lineage>
</organism>
<dbReference type="AlphaFoldDB" id="A0A401ZEM0"/>
<accession>A0A401ZEM0</accession>
<name>A0A401ZEM0_9CHLR</name>
<dbReference type="Proteomes" id="UP000287224">
    <property type="component" value="Unassembled WGS sequence"/>
</dbReference>
<dbReference type="SUPFAM" id="SSF51905">
    <property type="entry name" value="FAD/NAD(P)-binding domain"/>
    <property type="match status" value="1"/>
</dbReference>
<dbReference type="Gene3D" id="3.50.50.60">
    <property type="entry name" value="FAD/NAD(P)-binding domain"/>
    <property type="match status" value="1"/>
</dbReference>
<dbReference type="RefSeq" id="WP_126596371.1">
    <property type="nucleotide sequence ID" value="NZ_BIFQ01000001.1"/>
</dbReference>
<evidence type="ECO:0008006" key="3">
    <source>
        <dbReference type="Google" id="ProtNLM"/>
    </source>
</evidence>